<dbReference type="EMBL" id="ASHM01159462">
    <property type="protein sequence ID" value="PNX63874.1"/>
    <property type="molecule type" value="Genomic_DNA"/>
</dbReference>
<reference evidence="1 2" key="1">
    <citation type="journal article" date="2014" name="Am. J. Bot.">
        <title>Genome assembly and annotation for red clover (Trifolium pratense; Fabaceae).</title>
        <authorList>
            <person name="Istvanek J."/>
            <person name="Jaros M."/>
            <person name="Krenek A."/>
            <person name="Repkova J."/>
        </authorList>
    </citation>
    <scope>NUCLEOTIDE SEQUENCE [LARGE SCALE GENOMIC DNA]</scope>
    <source>
        <strain evidence="2">cv. Tatra</strain>
        <tissue evidence="1">Young leaves</tissue>
    </source>
</reference>
<comment type="caution">
    <text evidence="1">The sequence shown here is derived from an EMBL/GenBank/DDBJ whole genome shotgun (WGS) entry which is preliminary data.</text>
</comment>
<gene>
    <name evidence="1" type="ORF">L195_g061838</name>
</gene>
<accession>A0A2K3KC72</accession>
<reference evidence="1 2" key="2">
    <citation type="journal article" date="2017" name="Front. Plant Sci.">
        <title>Gene Classification and Mining of Molecular Markers Useful in Red Clover (Trifolium pratense) Breeding.</title>
        <authorList>
            <person name="Istvanek J."/>
            <person name="Dluhosova J."/>
            <person name="Dluhos P."/>
            <person name="Patkova L."/>
            <person name="Nedelnik J."/>
            <person name="Repkova J."/>
        </authorList>
    </citation>
    <scope>NUCLEOTIDE SEQUENCE [LARGE SCALE GENOMIC DNA]</scope>
    <source>
        <strain evidence="2">cv. Tatra</strain>
        <tissue evidence="1">Young leaves</tissue>
    </source>
</reference>
<feature type="non-terminal residue" evidence="1">
    <location>
        <position position="50"/>
    </location>
</feature>
<evidence type="ECO:0000313" key="2">
    <source>
        <dbReference type="Proteomes" id="UP000236291"/>
    </source>
</evidence>
<proteinExistence type="predicted"/>
<evidence type="ECO:0008006" key="3">
    <source>
        <dbReference type="Google" id="ProtNLM"/>
    </source>
</evidence>
<organism evidence="1 2">
    <name type="scientific">Trifolium pratense</name>
    <name type="common">Red clover</name>
    <dbReference type="NCBI Taxonomy" id="57577"/>
    <lineage>
        <taxon>Eukaryota</taxon>
        <taxon>Viridiplantae</taxon>
        <taxon>Streptophyta</taxon>
        <taxon>Embryophyta</taxon>
        <taxon>Tracheophyta</taxon>
        <taxon>Spermatophyta</taxon>
        <taxon>Magnoliopsida</taxon>
        <taxon>eudicotyledons</taxon>
        <taxon>Gunneridae</taxon>
        <taxon>Pentapetalae</taxon>
        <taxon>rosids</taxon>
        <taxon>fabids</taxon>
        <taxon>Fabales</taxon>
        <taxon>Fabaceae</taxon>
        <taxon>Papilionoideae</taxon>
        <taxon>50 kb inversion clade</taxon>
        <taxon>NPAAA clade</taxon>
        <taxon>Hologalegina</taxon>
        <taxon>IRL clade</taxon>
        <taxon>Trifolieae</taxon>
        <taxon>Trifolium</taxon>
    </lineage>
</organism>
<name>A0A2K3KC72_TRIPR</name>
<evidence type="ECO:0000313" key="1">
    <source>
        <dbReference type="EMBL" id="PNX63874.1"/>
    </source>
</evidence>
<protein>
    <recommendedName>
        <fullName evidence="3">Cysteine-rich receptor-like protein kinase</fullName>
    </recommendedName>
</protein>
<sequence>MLVDREGLWFRVLVARYGIEGGRLQVGGRRGSSWWKEIASIRDGGSASGG</sequence>
<dbReference type="Proteomes" id="UP000236291">
    <property type="component" value="Unassembled WGS sequence"/>
</dbReference>
<dbReference type="AlphaFoldDB" id="A0A2K3KC72"/>